<evidence type="ECO:0000259" key="1">
    <source>
        <dbReference type="SMART" id="SM01324"/>
    </source>
</evidence>
<reference evidence="2" key="2">
    <citation type="submission" date="2021-04" db="EMBL/GenBank/DDBJ databases">
        <authorList>
            <person name="Gilroy R."/>
        </authorList>
    </citation>
    <scope>NUCLEOTIDE SEQUENCE</scope>
    <source>
        <strain evidence="2">14324</strain>
    </source>
</reference>
<organism evidence="2 3">
    <name type="scientific">Candidatus Blautia faecigallinarum</name>
    <dbReference type="NCBI Taxonomy" id="2838488"/>
    <lineage>
        <taxon>Bacteria</taxon>
        <taxon>Bacillati</taxon>
        <taxon>Bacillota</taxon>
        <taxon>Clostridia</taxon>
        <taxon>Lachnospirales</taxon>
        <taxon>Lachnospiraceae</taxon>
        <taxon>Blautia</taxon>
    </lineage>
</organism>
<evidence type="ECO:0000313" key="3">
    <source>
        <dbReference type="Proteomes" id="UP000824041"/>
    </source>
</evidence>
<dbReference type="Proteomes" id="UP000824041">
    <property type="component" value="Unassembled WGS sequence"/>
</dbReference>
<dbReference type="InterPro" id="IPR025582">
    <property type="entry name" value="YARHG_dom"/>
</dbReference>
<comment type="caution">
    <text evidence="2">The sequence shown here is derived from an EMBL/GenBank/DDBJ whole genome shotgun (WGS) entry which is preliminary data.</text>
</comment>
<name>A0A9D2DSH7_9FIRM</name>
<dbReference type="AlphaFoldDB" id="A0A9D2DSH7"/>
<dbReference type="Pfam" id="PF13308">
    <property type="entry name" value="YARHG"/>
    <property type="match status" value="1"/>
</dbReference>
<feature type="domain" description="YARHG" evidence="1">
    <location>
        <begin position="50"/>
        <end position="135"/>
    </location>
</feature>
<evidence type="ECO:0000313" key="2">
    <source>
        <dbReference type="EMBL" id="HIZ22268.1"/>
    </source>
</evidence>
<gene>
    <name evidence="2" type="ORF">IAA21_05655</name>
</gene>
<dbReference type="SMART" id="SM01324">
    <property type="entry name" value="YARHG"/>
    <property type="match status" value="1"/>
</dbReference>
<proteinExistence type="predicted"/>
<dbReference type="InterPro" id="IPR038434">
    <property type="entry name" value="YARHG_sf"/>
</dbReference>
<dbReference type="EMBL" id="DXBU01000079">
    <property type="protein sequence ID" value="HIZ22268.1"/>
    <property type="molecule type" value="Genomic_DNA"/>
</dbReference>
<sequence>MKKNTLFSKGGKLMLAVLGGMLLWSFQIKEVPAAITDGKVLVEGLDRSADYCILPDSDKKEISYDTMYTLTEPQKQMAINEIYARRGRKFVIREIQEYFNEKSWYQGTIEAAAFDVNVFNIYESTNIQKLLDTMDENDTAEPILYTDFAGAYSYIDRERTAELSISLYTDTSCDSAYSGQEVGNAEISVYYTDGSMMYLQGYIQKDSGNVYKLTGTNLSGVSMTVLSNDSVTLNGMDSLKGTYTKTESYRS</sequence>
<protein>
    <submittedName>
        <fullName evidence="2">YARHG domain-containing protein</fullName>
    </submittedName>
</protein>
<reference evidence="2" key="1">
    <citation type="journal article" date="2021" name="PeerJ">
        <title>Extensive microbial diversity within the chicken gut microbiome revealed by metagenomics and culture.</title>
        <authorList>
            <person name="Gilroy R."/>
            <person name="Ravi A."/>
            <person name="Getino M."/>
            <person name="Pursley I."/>
            <person name="Horton D.L."/>
            <person name="Alikhan N.F."/>
            <person name="Baker D."/>
            <person name="Gharbi K."/>
            <person name="Hall N."/>
            <person name="Watson M."/>
            <person name="Adriaenssens E.M."/>
            <person name="Foster-Nyarko E."/>
            <person name="Jarju S."/>
            <person name="Secka A."/>
            <person name="Antonio M."/>
            <person name="Oren A."/>
            <person name="Chaudhuri R.R."/>
            <person name="La Ragione R."/>
            <person name="Hildebrand F."/>
            <person name="Pallen M.J."/>
        </authorList>
    </citation>
    <scope>NUCLEOTIDE SEQUENCE</scope>
    <source>
        <strain evidence="2">14324</strain>
    </source>
</reference>
<dbReference type="Gene3D" id="1.20.58.1690">
    <property type="match status" value="1"/>
</dbReference>
<accession>A0A9D2DSH7</accession>